<dbReference type="InterPro" id="IPR021190">
    <property type="entry name" value="Pept_M10A"/>
</dbReference>
<dbReference type="EMBL" id="JAEACU010000004">
    <property type="protein sequence ID" value="KAH7532563.1"/>
    <property type="molecule type" value="Genomic_DNA"/>
</dbReference>
<evidence type="ECO:0000256" key="2">
    <source>
        <dbReference type="ARBA" id="ARBA00022670"/>
    </source>
</evidence>
<keyword evidence="3 11" id="KW-0479">Metal-binding</keyword>
<evidence type="ECO:0000256" key="9">
    <source>
        <dbReference type="ARBA" id="ARBA00023180"/>
    </source>
</evidence>
<dbReference type="GO" id="GO:0004222">
    <property type="term" value="F:metalloendopeptidase activity"/>
    <property type="evidence" value="ECO:0007669"/>
    <property type="project" value="InterPro"/>
</dbReference>
<dbReference type="OrthoDB" id="406838at2759"/>
<feature type="binding site" evidence="12">
    <location>
        <position position="212"/>
    </location>
    <ligand>
        <name>Zn(2+)</name>
        <dbReference type="ChEBI" id="CHEBI:29105"/>
        <label>1</label>
    </ligand>
</feature>
<feature type="binding site" evidence="12">
    <location>
        <position position="242"/>
    </location>
    <ligand>
        <name>Ca(2+)</name>
        <dbReference type="ChEBI" id="CHEBI:29108"/>
        <label>3</label>
    </ligand>
</feature>
<feature type="binding site" evidence="12">
    <location>
        <position position="237"/>
    </location>
    <ligand>
        <name>Zn(2+)</name>
        <dbReference type="ChEBI" id="CHEBI:29105"/>
        <label>1</label>
    </ligand>
</feature>
<dbReference type="FunFam" id="3.40.390.10:FF:000018">
    <property type="entry name" value="Metalloendoproteinase 1"/>
    <property type="match status" value="1"/>
</dbReference>
<dbReference type="GO" id="GO:0006508">
    <property type="term" value="P:proteolysis"/>
    <property type="evidence" value="ECO:0007669"/>
    <property type="project" value="UniProtKB-KW"/>
</dbReference>
<comment type="cofactor">
    <cofactor evidence="12">
        <name>Ca(2+)</name>
        <dbReference type="ChEBI" id="CHEBI:29108"/>
    </cofactor>
    <text evidence="12">Can bind about 5 Ca(2+) ions per subunit.</text>
</comment>
<evidence type="ECO:0000313" key="15">
    <source>
        <dbReference type="EMBL" id="KAH7532563.1"/>
    </source>
</evidence>
<evidence type="ECO:0000256" key="11">
    <source>
        <dbReference type="PIRSR" id="PIRSR001191-2"/>
    </source>
</evidence>
<evidence type="ECO:0000256" key="6">
    <source>
        <dbReference type="ARBA" id="ARBA00022833"/>
    </source>
</evidence>
<dbReference type="SUPFAM" id="SSF55486">
    <property type="entry name" value="Metalloproteases ('zincins'), catalytic domain"/>
    <property type="match status" value="1"/>
</dbReference>
<evidence type="ECO:0000256" key="12">
    <source>
        <dbReference type="PIRSR" id="PIRSR621190-2"/>
    </source>
</evidence>
<organism evidence="15 16">
    <name type="scientific">Ziziphus jujuba var. spinosa</name>
    <dbReference type="NCBI Taxonomy" id="714518"/>
    <lineage>
        <taxon>Eukaryota</taxon>
        <taxon>Viridiplantae</taxon>
        <taxon>Streptophyta</taxon>
        <taxon>Embryophyta</taxon>
        <taxon>Tracheophyta</taxon>
        <taxon>Spermatophyta</taxon>
        <taxon>Magnoliopsida</taxon>
        <taxon>eudicotyledons</taxon>
        <taxon>Gunneridae</taxon>
        <taxon>Pentapetalae</taxon>
        <taxon>rosids</taxon>
        <taxon>fabids</taxon>
        <taxon>Rosales</taxon>
        <taxon>Rhamnaceae</taxon>
        <taxon>Paliureae</taxon>
        <taxon>Ziziphus</taxon>
    </lineage>
</organism>
<dbReference type="PANTHER" id="PTHR10201">
    <property type="entry name" value="MATRIX METALLOPROTEINASE"/>
    <property type="match status" value="1"/>
</dbReference>
<gene>
    <name evidence="15" type="ORF">FEM48_Zijuj04G0033700</name>
</gene>
<comment type="similarity">
    <text evidence="1">Belongs to the peptidase M10A family. Matrix metalloproteinases (MMPs) subfamily.</text>
</comment>
<feature type="active site" evidence="10">
    <location>
        <position position="262"/>
    </location>
</feature>
<keyword evidence="8" id="KW-0865">Zymogen</keyword>
<dbReference type="InterPro" id="IPR006026">
    <property type="entry name" value="Peptidase_Metallo"/>
</dbReference>
<dbReference type="AlphaFoldDB" id="A0A978VHJ4"/>
<evidence type="ECO:0000256" key="4">
    <source>
        <dbReference type="ARBA" id="ARBA00022729"/>
    </source>
</evidence>
<keyword evidence="6 11" id="KW-0862">Zinc</keyword>
<feature type="signal peptide" evidence="13">
    <location>
        <begin position="1"/>
        <end position="22"/>
    </location>
</feature>
<evidence type="ECO:0000256" key="10">
    <source>
        <dbReference type="PIRSR" id="PIRSR001191-1"/>
    </source>
</evidence>
<dbReference type="GO" id="GO:0008270">
    <property type="term" value="F:zinc ion binding"/>
    <property type="evidence" value="ECO:0007669"/>
    <property type="project" value="InterPro"/>
</dbReference>
<comment type="caution">
    <text evidence="15">The sequence shown here is derived from an EMBL/GenBank/DDBJ whole genome shotgun (WGS) entry which is preliminary data.</text>
</comment>
<evidence type="ECO:0000256" key="13">
    <source>
        <dbReference type="SAM" id="SignalP"/>
    </source>
</evidence>
<feature type="binding site" evidence="12">
    <location>
        <position position="279"/>
    </location>
    <ligand>
        <name>Zn(2+)</name>
        <dbReference type="ChEBI" id="CHEBI:29105"/>
        <label>2</label>
        <note>catalytic</note>
    </ligand>
</feature>
<dbReference type="InterPro" id="IPR002477">
    <property type="entry name" value="Peptidoglycan-bd-like"/>
</dbReference>
<feature type="binding site" description="in inhibited form" evidence="12">
    <location>
        <position position="108"/>
    </location>
    <ligand>
        <name>Zn(2+)</name>
        <dbReference type="ChEBI" id="CHEBI:29105"/>
        <label>2</label>
        <note>catalytic</note>
    </ligand>
</feature>
<keyword evidence="12" id="KW-0106">Calcium</keyword>
<evidence type="ECO:0000313" key="16">
    <source>
        <dbReference type="Proteomes" id="UP000813462"/>
    </source>
</evidence>
<feature type="chain" id="PRO_5037862028" description="Peptidase metallopeptidase domain-containing protein" evidence="13">
    <location>
        <begin position="23"/>
        <end position="305"/>
    </location>
</feature>
<keyword evidence="7" id="KW-0482">Metalloprotease</keyword>
<keyword evidence="5" id="KW-0378">Hydrolase</keyword>
<dbReference type="SUPFAM" id="SSF47090">
    <property type="entry name" value="PGBD-like"/>
    <property type="match status" value="1"/>
</dbReference>
<feature type="binding site" evidence="12">
    <location>
        <position position="227"/>
    </location>
    <ligand>
        <name>Zn(2+)</name>
        <dbReference type="ChEBI" id="CHEBI:29105"/>
        <label>1</label>
    </ligand>
</feature>
<dbReference type="SMART" id="SM00235">
    <property type="entry name" value="ZnMc"/>
    <property type="match status" value="1"/>
</dbReference>
<dbReference type="Pfam" id="PF01471">
    <property type="entry name" value="PG_binding_1"/>
    <property type="match status" value="1"/>
</dbReference>
<dbReference type="GO" id="GO:0031012">
    <property type="term" value="C:extracellular matrix"/>
    <property type="evidence" value="ECO:0007669"/>
    <property type="project" value="InterPro"/>
</dbReference>
<feature type="binding site" evidence="11">
    <location>
        <position position="261"/>
    </location>
    <ligand>
        <name>Zn(2+)</name>
        <dbReference type="ChEBI" id="CHEBI:29105"/>
        <label>2</label>
        <note>catalytic</note>
    </ligand>
</feature>
<feature type="binding site" evidence="12">
    <location>
        <position position="242"/>
    </location>
    <ligand>
        <name>Ca(2+)</name>
        <dbReference type="ChEBI" id="CHEBI:29108"/>
        <label>1</label>
    </ligand>
</feature>
<proteinExistence type="inferred from homology"/>
<dbReference type="GO" id="GO:0030198">
    <property type="term" value="P:extracellular matrix organization"/>
    <property type="evidence" value="ECO:0007669"/>
    <property type="project" value="TreeGrafter"/>
</dbReference>
<evidence type="ECO:0000256" key="8">
    <source>
        <dbReference type="ARBA" id="ARBA00023145"/>
    </source>
</evidence>
<dbReference type="InterPro" id="IPR024079">
    <property type="entry name" value="MetalloPept_cat_dom_sf"/>
</dbReference>
<name>A0A978VHJ4_ZIZJJ</name>
<dbReference type="GO" id="GO:0030574">
    <property type="term" value="P:collagen catabolic process"/>
    <property type="evidence" value="ECO:0007669"/>
    <property type="project" value="TreeGrafter"/>
</dbReference>
<evidence type="ECO:0000259" key="14">
    <source>
        <dbReference type="SMART" id="SM00235"/>
    </source>
</evidence>
<feature type="binding site" evidence="11">
    <location>
        <position position="265"/>
    </location>
    <ligand>
        <name>Zn(2+)</name>
        <dbReference type="ChEBI" id="CHEBI:29105"/>
        <label>2</label>
        <note>catalytic</note>
    </ligand>
</feature>
<dbReference type="PANTHER" id="PTHR10201:SF213">
    <property type="entry name" value="METALLOENDOPROTEINASE 2-MMP-LIKE"/>
    <property type="match status" value="1"/>
</dbReference>
<evidence type="ECO:0000256" key="1">
    <source>
        <dbReference type="ARBA" id="ARBA00009614"/>
    </source>
</evidence>
<feature type="binding site" evidence="12">
    <location>
        <position position="239"/>
    </location>
    <ligand>
        <name>Ca(2+)</name>
        <dbReference type="ChEBI" id="CHEBI:29108"/>
        <label>3</label>
    </ligand>
</feature>
<accession>A0A978VHJ4</accession>
<keyword evidence="4 13" id="KW-0732">Signal</keyword>
<dbReference type="InterPro" id="IPR036365">
    <property type="entry name" value="PGBD-like_sf"/>
</dbReference>
<dbReference type="PIRSF" id="PIRSF001191">
    <property type="entry name" value="Peptidase_M10A_matrix"/>
    <property type="match status" value="1"/>
</dbReference>
<dbReference type="InterPro" id="IPR001818">
    <property type="entry name" value="Pept_M10_metallopeptidase"/>
</dbReference>
<sequence>MASKPFSLFVILLALLFHVVSSKPSPYDFIKHLQGAHKGDHIQGLHDLKQYLEKFGYLDYHSNQTHANDDDFDSLLQSAVKTYQLNYHLNVSGDLDAETVSKMMMTRCGVADIINGNTRMESGKNNHDHDGHGSNSFHTVSHYSFFPGKLKWPASKHHLTYKFVGGNFPSEAVGPVSRAFRTWAHNTHFRFTHVQDKRKKADITISFNRGNHGDGVPFDGEGGTLAHAYAPTDGRFHYDADEPWCVGASHGAYDLETVALHEIGHLLGLLHSSVEGAIMYPTIDSGVTKGLHRDDIQGIKALYKK</sequence>
<evidence type="ECO:0000256" key="3">
    <source>
        <dbReference type="ARBA" id="ARBA00022723"/>
    </source>
</evidence>
<evidence type="ECO:0000256" key="7">
    <source>
        <dbReference type="ARBA" id="ARBA00023049"/>
    </source>
</evidence>
<keyword evidence="9" id="KW-0325">Glycoprotein</keyword>
<dbReference type="Proteomes" id="UP000813462">
    <property type="component" value="Unassembled WGS sequence"/>
</dbReference>
<reference evidence="15" key="1">
    <citation type="journal article" date="2021" name="Front. Plant Sci.">
        <title>Chromosome-Scale Genome Assembly for Chinese Sour Jujube and Insights Into Its Genome Evolution and Domestication Signature.</title>
        <authorList>
            <person name="Shen L.-Y."/>
            <person name="Luo H."/>
            <person name="Wang X.-L."/>
            <person name="Wang X.-M."/>
            <person name="Qiu X.-J."/>
            <person name="Liu H."/>
            <person name="Zhou S.-S."/>
            <person name="Jia K.-H."/>
            <person name="Nie S."/>
            <person name="Bao Y.-T."/>
            <person name="Zhang R.-G."/>
            <person name="Yun Q.-Z."/>
            <person name="Chai Y.-H."/>
            <person name="Lu J.-Y."/>
            <person name="Li Y."/>
            <person name="Zhao S.-W."/>
            <person name="Mao J.-F."/>
            <person name="Jia S.-G."/>
            <person name="Mao Y.-M."/>
        </authorList>
    </citation>
    <scope>NUCLEOTIDE SEQUENCE</scope>
    <source>
        <strain evidence="15">AT0</strain>
        <tissue evidence="15">Leaf</tissue>
    </source>
</reference>
<keyword evidence="2" id="KW-0645">Protease</keyword>
<feature type="binding site" evidence="11">
    <location>
        <position position="271"/>
    </location>
    <ligand>
        <name>Zn(2+)</name>
        <dbReference type="ChEBI" id="CHEBI:29105"/>
        <label>2</label>
        <note>catalytic</note>
    </ligand>
</feature>
<feature type="binding site" evidence="12">
    <location>
        <position position="219"/>
    </location>
    <ligand>
        <name>Ca(2+)</name>
        <dbReference type="ChEBI" id="CHEBI:29108"/>
        <label>3</label>
    </ligand>
</feature>
<dbReference type="PRINTS" id="PR00138">
    <property type="entry name" value="MATRIXIN"/>
</dbReference>
<feature type="binding site" evidence="12">
    <location>
        <position position="214"/>
    </location>
    <ligand>
        <name>Zn(2+)</name>
        <dbReference type="ChEBI" id="CHEBI:29105"/>
        <label>1</label>
    </ligand>
</feature>
<feature type="binding site" evidence="12">
    <location>
        <position position="220"/>
    </location>
    <ligand>
        <name>Ca(2+)</name>
        <dbReference type="ChEBI" id="CHEBI:29108"/>
        <label>3</label>
    </ligand>
</feature>
<dbReference type="Gene3D" id="3.40.390.10">
    <property type="entry name" value="Collagenase (Catalytic Domain)"/>
    <property type="match status" value="1"/>
</dbReference>
<protein>
    <recommendedName>
        <fullName evidence="14">Peptidase metallopeptidase domain-containing protein</fullName>
    </recommendedName>
</protein>
<evidence type="ECO:0000256" key="5">
    <source>
        <dbReference type="ARBA" id="ARBA00022801"/>
    </source>
</evidence>
<dbReference type="Pfam" id="PF00413">
    <property type="entry name" value="Peptidase_M10"/>
    <property type="match status" value="1"/>
</dbReference>
<dbReference type="InterPro" id="IPR033739">
    <property type="entry name" value="M10A_MMP"/>
</dbReference>
<feature type="domain" description="Peptidase metallopeptidase" evidence="14">
    <location>
        <begin position="148"/>
        <end position="305"/>
    </location>
</feature>
<comment type="cofactor">
    <cofactor evidence="12">
        <name>Zn(2+)</name>
        <dbReference type="ChEBI" id="CHEBI:29105"/>
    </cofactor>
    <text evidence="12">Binds 2 Zn(2+) ions per subunit.</text>
</comment>
<dbReference type="CDD" id="cd04278">
    <property type="entry name" value="ZnMc_MMP"/>
    <property type="match status" value="1"/>
</dbReference>
<feature type="binding site" evidence="12">
    <location>
        <position position="202"/>
    </location>
    <ligand>
        <name>Ca(2+)</name>
        <dbReference type="ChEBI" id="CHEBI:29108"/>
        <label>2</label>
    </ligand>
</feature>